<dbReference type="Proteomes" id="UP001156666">
    <property type="component" value="Unassembled WGS sequence"/>
</dbReference>
<protein>
    <submittedName>
        <fullName evidence="2">Uncharacterized protein</fullName>
    </submittedName>
</protein>
<feature type="transmembrane region" description="Helical" evidence="1">
    <location>
        <begin position="12"/>
        <end position="31"/>
    </location>
</feature>
<evidence type="ECO:0000313" key="3">
    <source>
        <dbReference type="Proteomes" id="UP001156666"/>
    </source>
</evidence>
<sequence length="177" mass="20920">MLSGGKISKYFKYAIGEIFLVVIGILIALQVSNWNERRKELLGIESLMDKFEYDLRLTIWNANHDINNSTEIDTLFKNVLNNEVSKKDYQNDPFLKQLSSWRFTLNPELNNMRKLIENEEILPTKYNTVIRRIIRLSFVIGREHDDMNVLKESSEIASEFYKYELLLGQKIRFFVFG</sequence>
<proteinExistence type="predicted"/>
<accession>A0AA37SXI9</accession>
<organism evidence="2 3">
    <name type="scientific">Portibacter lacus</name>
    <dbReference type="NCBI Taxonomy" id="1099794"/>
    <lineage>
        <taxon>Bacteria</taxon>
        <taxon>Pseudomonadati</taxon>
        <taxon>Bacteroidota</taxon>
        <taxon>Saprospiria</taxon>
        <taxon>Saprospirales</taxon>
        <taxon>Haliscomenobacteraceae</taxon>
        <taxon>Portibacter</taxon>
    </lineage>
</organism>
<keyword evidence="1" id="KW-0472">Membrane</keyword>
<evidence type="ECO:0000256" key="1">
    <source>
        <dbReference type="SAM" id="Phobius"/>
    </source>
</evidence>
<reference evidence="2" key="2">
    <citation type="submission" date="2023-01" db="EMBL/GenBank/DDBJ databases">
        <title>Draft genome sequence of Portibacter lacus strain NBRC 108769.</title>
        <authorList>
            <person name="Sun Q."/>
            <person name="Mori K."/>
        </authorList>
    </citation>
    <scope>NUCLEOTIDE SEQUENCE</scope>
    <source>
        <strain evidence="2">NBRC 108769</strain>
    </source>
</reference>
<evidence type="ECO:0000313" key="2">
    <source>
        <dbReference type="EMBL" id="GLR19595.1"/>
    </source>
</evidence>
<keyword evidence="1" id="KW-1133">Transmembrane helix</keyword>
<reference evidence="2" key="1">
    <citation type="journal article" date="2014" name="Int. J. Syst. Evol. Microbiol.">
        <title>Complete genome sequence of Corynebacterium casei LMG S-19264T (=DSM 44701T), isolated from a smear-ripened cheese.</title>
        <authorList>
            <consortium name="US DOE Joint Genome Institute (JGI-PGF)"/>
            <person name="Walter F."/>
            <person name="Albersmeier A."/>
            <person name="Kalinowski J."/>
            <person name="Ruckert C."/>
        </authorList>
    </citation>
    <scope>NUCLEOTIDE SEQUENCE</scope>
    <source>
        <strain evidence="2">NBRC 108769</strain>
    </source>
</reference>
<name>A0AA37SXI9_9BACT</name>
<gene>
    <name evidence="2" type="ORF">GCM10007940_42110</name>
</gene>
<keyword evidence="3" id="KW-1185">Reference proteome</keyword>
<keyword evidence="1" id="KW-0812">Transmembrane</keyword>
<dbReference type="AlphaFoldDB" id="A0AA37SXI9"/>
<comment type="caution">
    <text evidence="2">The sequence shown here is derived from an EMBL/GenBank/DDBJ whole genome shotgun (WGS) entry which is preliminary data.</text>
</comment>
<dbReference type="EMBL" id="BSOH01000030">
    <property type="protein sequence ID" value="GLR19595.1"/>
    <property type="molecule type" value="Genomic_DNA"/>
</dbReference>